<keyword evidence="3" id="KW-0804">Transcription</keyword>
<dbReference type="InterPro" id="IPR036271">
    <property type="entry name" value="Tet_transcr_reg_TetR-rel_C_sf"/>
</dbReference>
<comment type="caution">
    <text evidence="6">The sequence shown here is derived from an EMBL/GenBank/DDBJ whole genome shotgun (WGS) entry which is preliminary data.</text>
</comment>
<keyword evidence="1" id="KW-0805">Transcription regulation</keyword>
<dbReference type="PANTHER" id="PTHR47506:SF1">
    <property type="entry name" value="HTH-TYPE TRANSCRIPTIONAL REGULATOR YJDC"/>
    <property type="match status" value="1"/>
</dbReference>
<sequence>MTTKEKLLAVTFEEIYKNGYYSVSVDKILKKAELNKGSMYHYFKSKKELVLAVIDVHVYGYIDKKYSAILDVEENYIDSMFNVLRNTDSFNHTLGCRLNSLVQELSHHDDDFKKALEKVYLNFEDIIYRVLKKAEQNKEIEHPDIKELAIFVVASIEGCLSTSKKSQDGKIFANCIEQLAYYFEKIKIKS</sequence>
<evidence type="ECO:0000256" key="1">
    <source>
        <dbReference type="ARBA" id="ARBA00023015"/>
    </source>
</evidence>
<evidence type="ECO:0000256" key="3">
    <source>
        <dbReference type="ARBA" id="ARBA00023163"/>
    </source>
</evidence>
<accession>A0A5R8Y1C7</accession>
<dbReference type="Pfam" id="PF00440">
    <property type="entry name" value="TetR_N"/>
    <property type="match status" value="1"/>
</dbReference>
<dbReference type="InterPro" id="IPR001647">
    <property type="entry name" value="HTH_TetR"/>
</dbReference>
<dbReference type="Pfam" id="PF21993">
    <property type="entry name" value="TetR_C_13_2"/>
    <property type="match status" value="1"/>
</dbReference>
<dbReference type="InterPro" id="IPR009057">
    <property type="entry name" value="Homeodomain-like_sf"/>
</dbReference>
<evidence type="ECO:0000313" key="6">
    <source>
        <dbReference type="EMBL" id="TLP38265.1"/>
    </source>
</evidence>
<dbReference type="RefSeq" id="WP_138152259.1">
    <property type="nucleotide sequence ID" value="NZ_CBDDKQ010000002.1"/>
</dbReference>
<evidence type="ECO:0000256" key="2">
    <source>
        <dbReference type="ARBA" id="ARBA00023125"/>
    </source>
</evidence>
<feature type="DNA-binding region" description="H-T-H motif" evidence="4">
    <location>
        <begin position="24"/>
        <end position="43"/>
    </location>
</feature>
<evidence type="ECO:0000313" key="7">
    <source>
        <dbReference type="Proteomes" id="UP000308901"/>
    </source>
</evidence>
<dbReference type="PROSITE" id="PS01081">
    <property type="entry name" value="HTH_TETR_1"/>
    <property type="match status" value="1"/>
</dbReference>
<dbReference type="GO" id="GO:0003677">
    <property type="term" value="F:DNA binding"/>
    <property type="evidence" value="ECO:0007669"/>
    <property type="project" value="UniProtKB-UniRule"/>
</dbReference>
<organism evidence="6 7">
    <name type="scientific">Arcobacter arenosus</name>
    <dbReference type="NCBI Taxonomy" id="2576037"/>
    <lineage>
        <taxon>Bacteria</taxon>
        <taxon>Pseudomonadati</taxon>
        <taxon>Campylobacterota</taxon>
        <taxon>Epsilonproteobacteria</taxon>
        <taxon>Campylobacterales</taxon>
        <taxon>Arcobacteraceae</taxon>
        <taxon>Arcobacter</taxon>
    </lineage>
</organism>
<dbReference type="Proteomes" id="UP000308901">
    <property type="component" value="Unassembled WGS sequence"/>
</dbReference>
<protein>
    <submittedName>
        <fullName evidence="6">TetR/AcrR family transcriptional regulator</fullName>
    </submittedName>
</protein>
<name>A0A5R8Y1C7_9BACT</name>
<dbReference type="PRINTS" id="PR00455">
    <property type="entry name" value="HTHTETR"/>
</dbReference>
<dbReference type="InterPro" id="IPR023772">
    <property type="entry name" value="DNA-bd_HTH_TetR-type_CS"/>
</dbReference>
<dbReference type="EMBL" id="VANU01000003">
    <property type="protein sequence ID" value="TLP38265.1"/>
    <property type="molecule type" value="Genomic_DNA"/>
</dbReference>
<dbReference type="AlphaFoldDB" id="A0A5R8Y1C7"/>
<dbReference type="InterPro" id="IPR054156">
    <property type="entry name" value="YxaF_TetR_C"/>
</dbReference>
<feature type="domain" description="HTH tetR-type" evidence="5">
    <location>
        <begin position="1"/>
        <end position="61"/>
    </location>
</feature>
<evidence type="ECO:0000256" key="4">
    <source>
        <dbReference type="PROSITE-ProRule" id="PRU00335"/>
    </source>
</evidence>
<dbReference type="SUPFAM" id="SSF48498">
    <property type="entry name" value="Tetracyclin repressor-like, C-terminal domain"/>
    <property type="match status" value="1"/>
</dbReference>
<keyword evidence="7" id="KW-1185">Reference proteome</keyword>
<dbReference type="OrthoDB" id="9793734at2"/>
<proteinExistence type="predicted"/>
<dbReference type="PROSITE" id="PS50977">
    <property type="entry name" value="HTH_TETR_2"/>
    <property type="match status" value="1"/>
</dbReference>
<gene>
    <name evidence="6" type="ORF">FDK22_07265</name>
</gene>
<dbReference type="Gene3D" id="1.10.357.10">
    <property type="entry name" value="Tetracycline Repressor, domain 2"/>
    <property type="match status" value="1"/>
</dbReference>
<reference evidence="6 7" key="1">
    <citation type="submission" date="2019-05" db="EMBL/GenBank/DDBJ databases">
        <title>Arcobacter sp. nov., isolated from sea sediment.</title>
        <authorList>
            <person name="Kim W."/>
        </authorList>
    </citation>
    <scope>NUCLEOTIDE SEQUENCE [LARGE SCALE GENOMIC DNA]</scope>
    <source>
        <strain evidence="6 7">CAU 1517</strain>
    </source>
</reference>
<dbReference type="PANTHER" id="PTHR47506">
    <property type="entry name" value="TRANSCRIPTIONAL REGULATORY PROTEIN"/>
    <property type="match status" value="1"/>
</dbReference>
<evidence type="ECO:0000259" key="5">
    <source>
        <dbReference type="PROSITE" id="PS50977"/>
    </source>
</evidence>
<dbReference type="SUPFAM" id="SSF46689">
    <property type="entry name" value="Homeodomain-like"/>
    <property type="match status" value="1"/>
</dbReference>
<keyword evidence="2 4" id="KW-0238">DNA-binding</keyword>